<protein>
    <recommendedName>
        <fullName evidence="6">Large ribosomal subunit protein uL23</fullName>
    </recommendedName>
</protein>
<accession>A0AAV3SG42</accession>
<dbReference type="GO" id="GO:1990904">
    <property type="term" value="C:ribonucleoprotein complex"/>
    <property type="evidence" value="ECO:0007669"/>
    <property type="project" value="UniProtKB-KW"/>
</dbReference>
<organism evidence="8 11">
    <name type="scientific">Halococcus dombrowskii</name>
    <dbReference type="NCBI Taxonomy" id="179637"/>
    <lineage>
        <taxon>Archaea</taxon>
        <taxon>Methanobacteriati</taxon>
        <taxon>Methanobacteriota</taxon>
        <taxon>Stenosarchaea group</taxon>
        <taxon>Halobacteria</taxon>
        <taxon>Halobacteriales</taxon>
        <taxon>Halococcaceae</taxon>
        <taxon>Halococcus</taxon>
    </lineage>
</organism>
<dbReference type="GeneID" id="73969039"/>
<proteinExistence type="inferred from homology"/>
<keyword evidence="5 6" id="KW-0687">Ribonucleoprotein</keyword>
<dbReference type="HAMAP" id="MF_01369_A">
    <property type="entry name" value="Ribosomal_uL23_A"/>
    <property type="match status" value="1"/>
</dbReference>
<evidence type="ECO:0000256" key="4">
    <source>
        <dbReference type="ARBA" id="ARBA00022980"/>
    </source>
</evidence>
<dbReference type="InterPro" id="IPR019985">
    <property type="entry name" value="Ribosomal_uL23"/>
</dbReference>
<dbReference type="Pfam" id="PF00276">
    <property type="entry name" value="Ribosomal_L23"/>
    <property type="match status" value="1"/>
</dbReference>
<dbReference type="NCBIfam" id="TIGR03636">
    <property type="entry name" value="uL23_arch"/>
    <property type="match status" value="1"/>
</dbReference>
<evidence type="ECO:0000256" key="2">
    <source>
        <dbReference type="ARBA" id="ARBA00022730"/>
    </source>
</evidence>
<dbReference type="Gene3D" id="3.30.70.330">
    <property type="match status" value="1"/>
</dbReference>
<dbReference type="InterPro" id="IPR012678">
    <property type="entry name" value="Ribosomal_uL23/eL15/eS24_sf"/>
</dbReference>
<comment type="similarity">
    <text evidence="1 6 7">Belongs to the universal ribosomal protein uL23 family.</text>
</comment>
<dbReference type="Proteomes" id="UP000830542">
    <property type="component" value="Chromosome"/>
</dbReference>
<keyword evidence="2 6" id="KW-0699">rRNA-binding</keyword>
<evidence type="ECO:0000256" key="6">
    <source>
        <dbReference type="HAMAP-Rule" id="MF_01369"/>
    </source>
</evidence>
<gene>
    <name evidence="6" type="primary">rpl23</name>
    <name evidence="8" type="ORF">GCM10008985_13120</name>
    <name evidence="9" type="ORF">MUK72_02615</name>
</gene>
<dbReference type="KEGG" id="hdo:MUK72_02615"/>
<keyword evidence="3 6" id="KW-0694">RNA-binding</keyword>
<sequence length="83" mass="9316">MSDVKYPYVTEKAMNDMDYRNTLQFIVASDAAKPGIREEVEERFDVAITNVRTQVTPQGEKKATVTLSEDDDAQDVASRIGVF</sequence>
<evidence type="ECO:0000313" key="9">
    <source>
        <dbReference type="EMBL" id="UOO95615.1"/>
    </source>
</evidence>
<dbReference type="AlphaFoldDB" id="A0AAV3SG42"/>
<evidence type="ECO:0000313" key="8">
    <source>
        <dbReference type="EMBL" id="GAA0458298.1"/>
    </source>
</evidence>
<dbReference type="InterPro" id="IPR001014">
    <property type="entry name" value="Ribosomal_uL23_CS"/>
</dbReference>
<dbReference type="Proteomes" id="UP001500962">
    <property type="component" value="Unassembled WGS sequence"/>
</dbReference>
<reference evidence="8" key="1">
    <citation type="journal article" date="2014" name="Int. J. Syst. Evol. Microbiol.">
        <title>Complete genome sequence of Corynebacterium casei LMG S-19264T (=DSM 44701T), isolated from a smear-ripened cheese.</title>
        <authorList>
            <consortium name="US DOE Joint Genome Institute (JGI-PGF)"/>
            <person name="Walter F."/>
            <person name="Albersmeier A."/>
            <person name="Kalinowski J."/>
            <person name="Ruckert C."/>
        </authorList>
    </citation>
    <scope>NUCLEOTIDE SEQUENCE</scope>
    <source>
        <strain evidence="8">JCM 12289</strain>
    </source>
</reference>
<dbReference type="InterPro" id="IPR012677">
    <property type="entry name" value="Nucleotide-bd_a/b_plait_sf"/>
</dbReference>
<evidence type="ECO:0000256" key="5">
    <source>
        <dbReference type="ARBA" id="ARBA00023274"/>
    </source>
</evidence>
<comment type="subunit">
    <text evidence="6">Part of the 50S ribosomal subunit. Contacts protein L29.</text>
</comment>
<keyword evidence="4 6" id="KW-0689">Ribosomal protein</keyword>
<reference evidence="8" key="3">
    <citation type="submission" date="2023-12" db="EMBL/GenBank/DDBJ databases">
        <authorList>
            <person name="Sun Q."/>
            <person name="Inoue M."/>
        </authorList>
    </citation>
    <scope>NUCLEOTIDE SEQUENCE</scope>
    <source>
        <strain evidence="8">JCM 12289</strain>
    </source>
</reference>
<evidence type="ECO:0000313" key="11">
    <source>
        <dbReference type="Proteomes" id="UP001500962"/>
    </source>
</evidence>
<evidence type="ECO:0000313" key="10">
    <source>
        <dbReference type="Proteomes" id="UP000830542"/>
    </source>
</evidence>
<dbReference type="NCBIfam" id="NF011118">
    <property type="entry name" value="PRK14548.1"/>
    <property type="match status" value="1"/>
</dbReference>
<reference evidence="9" key="2">
    <citation type="submission" date="2022-04" db="EMBL/GenBank/DDBJ databases">
        <title>Sequencing and genomic assembly of Halococcus dombrowskii.</title>
        <authorList>
            <person name="Lim S.W."/>
            <person name="MacLea K.S."/>
        </authorList>
    </citation>
    <scope>NUCLEOTIDE SEQUENCE</scope>
    <source>
        <strain evidence="9">H4</strain>
    </source>
</reference>
<dbReference type="FunFam" id="3.30.70.330:FF:000532">
    <property type="entry name" value="50S ribosomal protein L23"/>
    <property type="match status" value="1"/>
</dbReference>
<dbReference type="GO" id="GO:0003735">
    <property type="term" value="F:structural constituent of ribosome"/>
    <property type="evidence" value="ECO:0007669"/>
    <property type="project" value="UniProtKB-UniRule"/>
</dbReference>
<evidence type="ECO:0000256" key="1">
    <source>
        <dbReference type="ARBA" id="ARBA00006700"/>
    </source>
</evidence>
<dbReference type="RefSeq" id="WP_004054040.1">
    <property type="nucleotide sequence ID" value="NZ_BAAADN010000022.1"/>
</dbReference>
<name>A0AAV3SG42_HALDO</name>
<keyword evidence="10" id="KW-1185">Reference proteome</keyword>
<evidence type="ECO:0000256" key="7">
    <source>
        <dbReference type="RuleBase" id="RU003934"/>
    </source>
</evidence>
<dbReference type="SUPFAM" id="SSF54189">
    <property type="entry name" value="Ribosomal proteins S24e, L23 and L15e"/>
    <property type="match status" value="1"/>
</dbReference>
<dbReference type="InterPro" id="IPR013025">
    <property type="entry name" value="Ribosomal_uL23-like"/>
</dbReference>
<evidence type="ECO:0000256" key="3">
    <source>
        <dbReference type="ARBA" id="ARBA00022884"/>
    </source>
</evidence>
<comment type="function">
    <text evidence="6">Binds to 23S rRNA. One of the proteins that surrounds the polypeptide exit tunnel on the outside of the ribosome.</text>
</comment>
<dbReference type="GO" id="GO:0019843">
    <property type="term" value="F:rRNA binding"/>
    <property type="evidence" value="ECO:0007669"/>
    <property type="project" value="UniProtKB-UniRule"/>
</dbReference>
<dbReference type="PANTHER" id="PTHR11620">
    <property type="entry name" value="60S RIBOSOMAL PROTEIN L23A"/>
    <property type="match status" value="1"/>
</dbReference>
<dbReference type="PROSITE" id="PS00050">
    <property type="entry name" value="RIBOSOMAL_L23"/>
    <property type="match status" value="1"/>
</dbReference>
<dbReference type="GO" id="GO:0005840">
    <property type="term" value="C:ribosome"/>
    <property type="evidence" value="ECO:0007669"/>
    <property type="project" value="UniProtKB-UniRule"/>
</dbReference>
<dbReference type="EMBL" id="BAAADN010000022">
    <property type="protein sequence ID" value="GAA0458298.1"/>
    <property type="molecule type" value="Genomic_DNA"/>
</dbReference>
<dbReference type="EMBL" id="CP095005">
    <property type="protein sequence ID" value="UOO95615.1"/>
    <property type="molecule type" value="Genomic_DNA"/>
</dbReference>
<dbReference type="GO" id="GO:0006412">
    <property type="term" value="P:translation"/>
    <property type="evidence" value="ECO:0007669"/>
    <property type="project" value="UniProtKB-UniRule"/>
</dbReference>